<dbReference type="VEuPathDB" id="FungiDB:HMPREF1541_05133"/>
<name>W2RYI5_CYPE1</name>
<dbReference type="InParanoid" id="W2RYI5"/>
<evidence type="ECO:0000256" key="1">
    <source>
        <dbReference type="SAM" id="MobiDB-lite"/>
    </source>
</evidence>
<dbReference type="RefSeq" id="XP_008717696.1">
    <property type="nucleotide sequence ID" value="XM_008719474.1"/>
</dbReference>
<proteinExistence type="predicted"/>
<dbReference type="eggNOG" id="ENOG502RA03">
    <property type="taxonomic scope" value="Eukaryota"/>
</dbReference>
<dbReference type="OrthoDB" id="4223044at2759"/>
<reference evidence="2 3" key="1">
    <citation type="submission" date="2013-03" db="EMBL/GenBank/DDBJ databases">
        <title>The Genome Sequence of Phialophora europaea CBS 101466.</title>
        <authorList>
            <consortium name="The Broad Institute Genomics Platform"/>
            <person name="Cuomo C."/>
            <person name="de Hoog S."/>
            <person name="Gorbushina A."/>
            <person name="Walker B."/>
            <person name="Young S.K."/>
            <person name="Zeng Q."/>
            <person name="Gargeya S."/>
            <person name="Fitzgerald M."/>
            <person name="Haas B."/>
            <person name="Abouelleil A."/>
            <person name="Allen A.W."/>
            <person name="Alvarado L."/>
            <person name="Arachchi H.M."/>
            <person name="Berlin A.M."/>
            <person name="Chapman S.B."/>
            <person name="Gainer-Dewar J."/>
            <person name="Goldberg J."/>
            <person name="Griggs A."/>
            <person name="Gujja S."/>
            <person name="Hansen M."/>
            <person name="Howarth C."/>
            <person name="Imamovic A."/>
            <person name="Ireland A."/>
            <person name="Larimer J."/>
            <person name="McCowan C."/>
            <person name="Murphy C."/>
            <person name="Pearson M."/>
            <person name="Poon T.W."/>
            <person name="Priest M."/>
            <person name="Roberts A."/>
            <person name="Saif S."/>
            <person name="Shea T."/>
            <person name="Sisk P."/>
            <person name="Sykes S."/>
            <person name="Wortman J."/>
            <person name="Nusbaum C."/>
            <person name="Birren B."/>
        </authorList>
    </citation>
    <scope>NUCLEOTIDE SEQUENCE [LARGE SCALE GENOMIC DNA]</scope>
    <source>
        <strain evidence="2 3">CBS 101466</strain>
    </source>
</reference>
<dbReference type="AlphaFoldDB" id="W2RYI5"/>
<feature type="region of interest" description="Disordered" evidence="1">
    <location>
        <begin position="1"/>
        <end position="24"/>
    </location>
</feature>
<feature type="compositionally biased region" description="Polar residues" evidence="1">
    <location>
        <begin position="9"/>
        <end position="24"/>
    </location>
</feature>
<dbReference type="HOGENOM" id="CLU_094667_0_0_1"/>
<dbReference type="GeneID" id="19972472"/>
<accession>W2RYI5</accession>
<evidence type="ECO:0000313" key="2">
    <source>
        <dbReference type="EMBL" id="ETN40853.1"/>
    </source>
</evidence>
<dbReference type="EMBL" id="KB822720">
    <property type="protein sequence ID" value="ETN40853.1"/>
    <property type="molecule type" value="Genomic_DNA"/>
</dbReference>
<dbReference type="Proteomes" id="UP000030752">
    <property type="component" value="Unassembled WGS sequence"/>
</dbReference>
<organism evidence="2 3">
    <name type="scientific">Cyphellophora europaea (strain CBS 101466)</name>
    <name type="common">Phialophora europaea</name>
    <dbReference type="NCBI Taxonomy" id="1220924"/>
    <lineage>
        <taxon>Eukaryota</taxon>
        <taxon>Fungi</taxon>
        <taxon>Dikarya</taxon>
        <taxon>Ascomycota</taxon>
        <taxon>Pezizomycotina</taxon>
        <taxon>Eurotiomycetes</taxon>
        <taxon>Chaetothyriomycetidae</taxon>
        <taxon>Chaetothyriales</taxon>
        <taxon>Cyphellophoraceae</taxon>
        <taxon>Cyphellophora</taxon>
    </lineage>
</organism>
<sequence>MLFKRTQAGRPTSTDVADGSSLQAQSVPGQPLTCMFYFFASQMTQNIQAAEADLGRRGEQQDVPTHRLDTLLARLRMHATFSQLITKFESYPVQITDSNEQRKPMSTRRRAPVHDTVVLMRFRDRRAREEWITTKEWQDFMRQTEAEQVFRQMPHVRCARSLKGLMDPIDVLTA</sequence>
<gene>
    <name evidence="2" type="ORF">HMPREF1541_05133</name>
</gene>
<protein>
    <submittedName>
        <fullName evidence="2">Uncharacterized protein</fullName>
    </submittedName>
</protein>
<keyword evidence="3" id="KW-1185">Reference proteome</keyword>
<evidence type="ECO:0000313" key="3">
    <source>
        <dbReference type="Proteomes" id="UP000030752"/>
    </source>
</evidence>